<dbReference type="GO" id="GO:0043812">
    <property type="term" value="F:phosphatidylinositol-4-phosphate phosphatase activity"/>
    <property type="evidence" value="ECO:0007669"/>
    <property type="project" value="TreeGrafter"/>
</dbReference>
<dbReference type="AlphaFoldDB" id="A0AAN7VBC1"/>
<dbReference type="GO" id="GO:0005769">
    <property type="term" value="C:early endosome"/>
    <property type="evidence" value="ECO:0007669"/>
    <property type="project" value="TreeGrafter"/>
</dbReference>
<dbReference type="EMBL" id="JAVRBK010000004">
    <property type="protein sequence ID" value="KAK5645180.1"/>
    <property type="molecule type" value="Genomic_DNA"/>
</dbReference>
<dbReference type="Pfam" id="PF02383">
    <property type="entry name" value="Syja_N"/>
    <property type="match status" value="1"/>
</dbReference>
<dbReference type="PROSITE" id="PS50275">
    <property type="entry name" value="SAC"/>
    <property type="match status" value="1"/>
</dbReference>
<dbReference type="InterPro" id="IPR022158">
    <property type="entry name" value="Inositol_phosphatase"/>
</dbReference>
<dbReference type="Proteomes" id="UP001329430">
    <property type="component" value="Chromosome 4"/>
</dbReference>
<reference evidence="4 5" key="1">
    <citation type="journal article" date="2024" name="Insects">
        <title>An Improved Chromosome-Level Genome Assembly of the Firefly Pyrocoelia pectoralis.</title>
        <authorList>
            <person name="Fu X."/>
            <person name="Meyer-Rochow V.B."/>
            <person name="Ballantyne L."/>
            <person name="Zhu X."/>
        </authorList>
    </citation>
    <scope>NUCLEOTIDE SEQUENCE [LARGE SCALE GENOMIC DNA]</scope>
    <source>
        <strain evidence="4">XCY_ONT2</strain>
    </source>
</reference>
<evidence type="ECO:0000313" key="4">
    <source>
        <dbReference type="EMBL" id="KAK5645180.1"/>
    </source>
</evidence>
<feature type="region of interest" description="Disordered" evidence="1">
    <location>
        <begin position="906"/>
        <end position="931"/>
    </location>
</feature>
<comment type="caution">
    <text evidence="4">The sequence shown here is derived from an EMBL/GenBank/DDBJ whole genome shotgun (WGS) entry which is preliminary data.</text>
</comment>
<evidence type="ECO:0000313" key="5">
    <source>
        <dbReference type="Proteomes" id="UP001329430"/>
    </source>
</evidence>
<dbReference type="InterPro" id="IPR002013">
    <property type="entry name" value="SAC_dom"/>
</dbReference>
<organism evidence="4 5">
    <name type="scientific">Pyrocoelia pectoralis</name>
    <dbReference type="NCBI Taxonomy" id="417401"/>
    <lineage>
        <taxon>Eukaryota</taxon>
        <taxon>Metazoa</taxon>
        <taxon>Ecdysozoa</taxon>
        <taxon>Arthropoda</taxon>
        <taxon>Hexapoda</taxon>
        <taxon>Insecta</taxon>
        <taxon>Pterygota</taxon>
        <taxon>Neoptera</taxon>
        <taxon>Endopterygota</taxon>
        <taxon>Coleoptera</taxon>
        <taxon>Polyphaga</taxon>
        <taxon>Elateriformia</taxon>
        <taxon>Elateroidea</taxon>
        <taxon>Lampyridae</taxon>
        <taxon>Lampyrinae</taxon>
        <taxon>Pyrocoelia</taxon>
    </lineage>
</organism>
<gene>
    <name evidence="4" type="ORF">RI129_006480</name>
</gene>
<proteinExistence type="predicted"/>
<evidence type="ECO:0000259" key="3">
    <source>
        <dbReference type="PROSITE" id="PS51791"/>
    </source>
</evidence>
<evidence type="ECO:0000259" key="2">
    <source>
        <dbReference type="PROSITE" id="PS50275"/>
    </source>
</evidence>
<feature type="domain" description="HSac2" evidence="3">
    <location>
        <begin position="668"/>
        <end position="825"/>
    </location>
</feature>
<dbReference type="GO" id="GO:2001135">
    <property type="term" value="P:regulation of endocytic recycling"/>
    <property type="evidence" value="ECO:0007669"/>
    <property type="project" value="TreeGrafter"/>
</dbReference>
<dbReference type="PANTHER" id="PTHR45662:SF8">
    <property type="entry name" value="PHOSPHATIDYLINOSITIDE PHOSPHATASE SAC2"/>
    <property type="match status" value="1"/>
</dbReference>
<dbReference type="GO" id="GO:0045334">
    <property type="term" value="C:clathrin-coated endocytic vesicle"/>
    <property type="evidence" value="ECO:0007669"/>
    <property type="project" value="TreeGrafter"/>
</dbReference>
<dbReference type="GO" id="GO:0046856">
    <property type="term" value="P:phosphatidylinositol dephosphorylation"/>
    <property type="evidence" value="ECO:0007669"/>
    <property type="project" value="TreeGrafter"/>
</dbReference>
<dbReference type="InterPro" id="IPR034753">
    <property type="entry name" value="hSac2"/>
</dbReference>
<protein>
    <recommendedName>
        <fullName evidence="6">Phosphatidylinositide phosphatase SAC2</fullName>
    </recommendedName>
</protein>
<dbReference type="PANTHER" id="PTHR45662">
    <property type="entry name" value="PHOSPHATIDYLINOSITIDE PHOSPHATASE SAC1"/>
    <property type="match status" value="1"/>
</dbReference>
<keyword evidence="5" id="KW-1185">Reference proteome</keyword>
<feature type="domain" description="SAC" evidence="2">
    <location>
        <begin position="181"/>
        <end position="524"/>
    </location>
</feature>
<dbReference type="PROSITE" id="PS51791">
    <property type="entry name" value="HSAC2"/>
    <property type="match status" value="1"/>
</dbReference>
<evidence type="ECO:0008006" key="6">
    <source>
        <dbReference type="Google" id="ProtNLM"/>
    </source>
</evidence>
<name>A0AAN7VBC1_9COLE</name>
<sequence>MELLRTDDFYIFVNRENSLWWDRQTGIFVPKSGWELTSAEDPVCLGICYGIIGKIEYTSVFEPRLVIIKECSPVGKIHGQHVVYKIKSIGFLQLGNEHVDLQLKQCTKHKSITLKKSNINTSIFDIQKNTAFTKTWGTLKSAGNSIKNTTQQAAAIATGTPKKRDFKDKEKFEKRIVEEFHKIFTDTDSFYFCPTCDITNSLQRLCNIEKKKEFKEFPIWKMVDDRFFWNKHMLKDLIESKNPLNDPWILPIIQGYVQIEDCMVELGNDYQGVTTSPKFEIFTLSIISRRSRFRAGTRYKRRGVDDNGECANYVETEQMITYHHHQVSFVQVRGSVPVYWSQPGYKYRPPPRIDKGEVETQAVFMKHFNKEMILYGPICIINLIEQSGKEKVIWDAYSNHIFQFNSPHITYCTFDFHEYCRGMHFENVSILINSIADIIRDMNYCWRDKQGHICSQVGIFRVNCIDCLDRTNVVQTALGKAVMEIQFTKLGLISPEGGMPENIKKTFQLLWANNGDIISKQYAGTNALKGDYTRTGERKFTGIMKDGVNSANRYYKQHFKDSIRQYCLDVMLGCEIGQTELDDFWLYIRVIGNIAREFIPDAPPTYIPHIALGPEFELGNALYYMSRYYLSRFKDSTRQGTVDLMLGNPVSEDIFSENKAHQEEEDCVATAEHVKLLIEDCKKMLINNPEFVVGSWGLINADPYTGDPNETEMDSILILTRESYFVADYDDELDKITKYQRVSLPDITLLECGIPDTISIFKTSKPHYCFRINYKVNEIEGYYHMFRSTNLRFFNNMAIAIKSEEEGVESLKSICEAFQISVDIAGLQPIPYKQGHKLDKRKSRVVNMGNTSSSIYLDVVGLPNLTRNVSESQLFALKNAGSKALSNVTQQFSKLNKLRSPFIPKKKRTPKFSVGEGEKSESSTDSDEEYENSIFQPNTSVGSASLHYSTDNSINSIGNSNSFIEQGVELTEDSTLYELTMPENKADAFLPSVGIVMGSADTAETAAMIETKSYVGEHSNVDNVRLSSIVDTISIKNTTPEIQVNEDDIKQNQQTNVRLNRKLSRSSSDIDKSGENKLELNLTSNSIFIAGEHLLDKRSNSEKNIALNIAQSQSESALRNKLANLTSPVANVTKDLVLNPFSKLAKGVQNLSSNLDPRKFANTSIRQISERELEEHRQMQEKWRHSNTRLIAL</sequence>
<evidence type="ECO:0000256" key="1">
    <source>
        <dbReference type="SAM" id="MobiDB-lite"/>
    </source>
</evidence>
<accession>A0AAN7VBC1</accession>
<dbReference type="Pfam" id="PF12456">
    <property type="entry name" value="hSac2"/>
    <property type="match status" value="1"/>
</dbReference>